<feature type="region of interest" description="Disordered" evidence="14">
    <location>
        <begin position="383"/>
        <end position="417"/>
    </location>
</feature>
<feature type="signal peptide" evidence="16">
    <location>
        <begin position="1"/>
        <end position="17"/>
    </location>
</feature>
<evidence type="ECO:0000313" key="19">
    <source>
        <dbReference type="Proteomes" id="UP000823561"/>
    </source>
</evidence>
<feature type="chain" id="PRO_5043540486" description="Ig-like domain-containing protein" evidence="16">
    <location>
        <begin position="18"/>
        <end position="831"/>
    </location>
</feature>
<dbReference type="InterPro" id="IPR003598">
    <property type="entry name" value="Ig_sub2"/>
</dbReference>
<protein>
    <recommendedName>
        <fullName evidence="17">Ig-like domain-containing protein</fullName>
    </recommendedName>
</protein>
<dbReference type="PANTHER" id="PTHR45842:SF10">
    <property type="entry name" value="LEUCINE-RICH REPEAT AND FIBRONECTIN TYPE-III DOMAIN-CONTAINING PROTEIN 5"/>
    <property type="match status" value="1"/>
</dbReference>
<keyword evidence="10" id="KW-0325">Glycoprotein</keyword>
<evidence type="ECO:0000256" key="7">
    <source>
        <dbReference type="ARBA" id="ARBA00023018"/>
    </source>
</evidence>
<dbReference type="SMART" id="SM00369">
    <property type="entry name" value="LRR_TYP"/>
    <property type="match status" value="6"/>
</dbReference>
<sequence length="831" mass="89955">MEKLLVCLLVLGMAVKAQTCPKRCVCQVLSPNLATLCAKKGLLFVPPNIDRNTVELRLADNFVTSIKRKDFSNMTRLVDLTLSRNTISYITPYAFADLENLRALHLNSNRLTRIANDTFSGMSKLHHLILNNNQLMLISLGAFNDLLALEELDLSYNNLESIPWEAIQRMTSLHTLSLDHNMIDYIPEGTFSLLQKLNRLDVTSNKLQKLPPDPLFQRAQVLATSGIIGPTSFALSFGGNPLHCNCELLWLRRLQREDDLETCASPQHLSGRYYWSIPEEEFLCEPPLITSYSPETRVLEGQQVALRCKARGDPAPAIHWISPESKLVSNTSRTVVYANGTLHITITTVKDTGKFTCISTNPAGEAQQTVELTIIKLPHITNSTNNIQETDPGSSDISTSTRAGANGSNQTADVKTSPDKRVVIAEATSSTALIKFNFQRNIPGIRMFQIQYNGTYDDSLVYRMIPPTSKNFLVNNLAAGTQYDLCVLAIYDDGITSLTATRVVGCVQFTTESEYLRCHFMQSQFLGGTMIIIIGGIIVASVLVFIIILMIRYKVCNTSDSAKGGRMMVTTNVHSQTNGAQSQGCTVTPSVSKQTMASGKDGGGGGGDGGGGAGGSQKGPPLDTLTHSSETSMSLAECSTATSQLSQGWTTTGTSSGTLKNKRKGAAPKQPAGGAPGSASSTAAKSPEPRVEALLNAETQQNTNRNNSTALQQPPPPPMMAPPVVGGGSAAPSHPALAPVRFKDTPILRRVHPRPSASKYLTLPVEGSRSKRRYSLNEDLSKHHCYVGSAKFGNVWSAKRSLSMNGMLLQPDVEGGKGTYSSAEWILESTV</sequence>
<dbReference type="SUPFAM" id="SSF48726">
    <property type="entry name" value="Immunoglobulin"/>
    <property type="match status" value="1"/>
</dbReference>
<dbReference type="Proteomes" id="UP000823561">
    <property type="component" value="Chromosome 19"/>
</dbReference>
<accession>A0AAV6FUV8</accession>
<dbReference type="PROSITE" id="PS50835">
    <property type="entry name" value="IG_LIKE"/>
    <property type="match status" value="1"/>
</dbReference>
<feature type="transmembrane region" description="Helical" evidence="15">
    <location>
        <begin position="525"/>
        <end position="551"/>
    </location>
</feature>
<feature type="domain" description="Ig-like" evidence="17">
    <location>
        <begin position="287"/>
        <end position="373"/>
    </location>
</feature>
<proteinExistence type="inferred from homology"/>
<evidence type="ECO:0000256" key="3">
    <source>
        <dbReference type="ARBA" id="ARBA00022692"/>
    </source>
</evidence>
<dbReference type="InterPro" id="IPR003599">
    <property type="entry name" value="Ig_sub"/>
</dbReference>
<dbReference type="InterPro" id="IPR000483">
    <property type="entry name" value="Cys-rich_flank_reg_C"/>
</dbReference>
<name>A0AAV6FUV8_9TELE</name>
<dbReference type="SMART" id="SM00082">
    <property type="entry name" value="LRRCT"/>
    <property type="match status" value="1"/>
</dbReference>
<evidence type="ECO:0000256" key="11">
    <source>
        <dbReference type="ARBA" id="ARBA00023319"/>
    </source>
</evidence>
<evidence type="ECO:0000256" key="13">
    <source>
        <dbReference type="ARBA" id="ARBA00038433"/>
    </source>
</evidence>
<evidence type="ECO:0000256" key="2">
    <source>
        <dbReference type="ARBA" id="ARBA00022614"/>
    </source>
</evidence>
<keyword evidence="4 16" id="KW-0732">Signal</keyword>
<dbReference type="Gene3D" id="2.60.40.10">
    <property type="entry name" value="Immunoglobulins"/>
    <property type="match status" value="2"/>
</dbReference>
<evidence type="ECO:0000256" key="16">
    <source>
        <dbReference type="SAM" id="SignalP"/>
    </source>
</evidence>
<feature type="compositionally biased region" description="Polar residues" evidence="14">
    <location>
        <begin position="697"/>
        <end position="712"/>
    </location>
</feature>
<keyword evidence="2" id="KW-0433">Leucine-rich repeat</keyword>
<dbReference type="InterPro" id="IPR013783">
    <property type="entry name" value="Ig-like_fold"/>
</dbReference>
<dbReference type="FunFam" id="3.80.10.10:FF:000019">
    <property type="entry name" value="leucine-rich repeat and fibronectin type III domain-containing protein 1"/>
    <property type="match status" value="1"/>
</dbReference>
<dbReference type="GO" id="GO:0045202">
    <property type="term" value="C:synapse"/>
    <property type="evidence" value="ECO:0007669"/>
    <property type="project" value="UniProtKB-SubCell"/>
</dbReference>
<dbReference type="Pfam" id="PF07679">
    <property type="entry name" value="I-set"/>
    <property type="match status" value="1"/>
</dbReference>
<dbReference type="EMBL" id="JADWDJ010000019">
    <property type="protein sequence ID" value="KAG5265516.1"/>
    <property type="molecule type" value="Genomic_DNA"/>
</dbReference>
<evidence type="ECO:0000256" key="8">
    <source>
        <dbReference type="ARBA" id="ARBA00023136"/>
    </source>
</evidence>
<evidence type="ECO:0000256" key="4">
    <source>
        <dbReference type="ARBA" id="ARBA00022729"/>
    </source>
</evidence>
<dbReference type="Pfam" id="PF13855">
    <property type="entry name" value="LRR_8"/>
    <property type="match status" value="1"/>
</dbReference>
<feature type="compositionally biased region" description="Low complexity" evidence="14">
    <location>
        <begin position="667"/>
        <end position="686"/>
    </location>
</feature>
<evidence type="ECO:0000259" key="17">
    <source>
        <dbReference type="PROSITE" id="PS50835"/>
    </source>
</evidence>
<dbReference type="PANTHER" id="PTHR45842">
    <property type="entry name" value="SYNAPTIC ADHESION-LIKE MOLECULE SALM"/>
    <property type="match status" value="1"/>
</dbReference>
<keyword evidence="3 15" id="KW-0812">Transmembrane</keyword>
<gene>
    <name evidence="18" type="ORF">AALO_G00243350</name>
</gene>
<dbReference type="InterPro" id="IPR036179">
    <property type="entry name" value="Ig-like_dom_sf"/>
</dbReference>
<dbReference type="FunFam" id="2.60.40.10:FF:000235">
    <property type="entry name" value="Leucine-rich repeat and fibronectin type III domain-containing 2"/>
    <property type="match status" value="1"/>
</dbReference>
<reference evidence="18" key="1">
    <citation type="submission" date="2020-10" db="EMBL/GenBank/DDBJ databases">
        <title>Chromosome-scale genome assembly of the Allis shad, Alosa alosa.</title>
        <authorList>
            <person name="Margot Z."/>
            <person name="Christophe K."/>
            <person name="Cabau C."/>
            <person name="Louis A."/>
            <person name="Berthelot C."/>
            <person name="Parey E."/>
            <person name="Roest Crollius H."/>
            <person name="Montfort J."/>
            <person name="Robinson-Rechavi M."/>
            <person name="Bucao C."/>
            <person name="Bouchez O."/>
            <person name="Gislard M."/>
            <person name="Lluch J."/>
            <person name="Milhes M."/>
            <person name="Lampietro C."/>
            <person name="Lopez Roques C."/>
            <person name="Donnadieu C."/>
            <person name="Braasch I."/>
            <person name="Desvignes T."/>
            <person name="Postlethwait J."/>
            <person name="Bobe J."/>
            <person name="Guiguen Y."/>
        </authorList>
    </citation>
    <scope>NUCLEOTIDE SEQUENCE</scope>
    <source>
        <strain evidence="18">M-15738</strain>
        <tissue evidence="18">Blood</tissue>
    </source>
</reference>
<dbReference type="GO" id="GO:0016020">
    <property type="term" value="C:membrane"/>
    <property type="evidence" value="ECO:0007669"/>
    <property type="project" value="UniProtKB-SubCell"/>
</dbReference>
<dbReference type="InterPro" id="IPR003591">
    <property type="entry name" value="Leu-rich_rpt_typical-subtyp"/>
</dbReference>
<feature type="compositionally biased region" description="Gly residues" evidence="14">
    <location>
        <begin position="600"/>
        <end position="617"/>
    </location>
</feature>
<comment type="similarity">
    <text evidence="13">Belongs to the LRFN family.</text>
</comment>
<organism evidence="18 19">
    <name type="scientific">Alosa alosa</name>
    <name type="common">allis shad</name>
    <dbReference type="NCBI Taxonomy" id="278164"/>
    <lineage>
        <taxon>Eukaryota</taxon>
        <taxon>Metazoa</taxon>
        <taxon>Chordata</taxon>
        <taxon>Craniata</taxon>
        <taxon>Vertebrata</taxon>
        <taxon>Euteleostomi</taxon>
        <taxon>Actinopterygii</taxon>
        <taxon>Neopterygii</taxon>
        <taxon>Teleostei</taxon>
        <taxon>Clupei</taxon>
        <taxon>Clupeiformes</taxon>
        <taxon>Clupeoidei</taxon>
        <taxon>Clupeidae</taxon>
        <taxon>Alosa</taxon>
    </lineage>
</organism>
<feature type="compositionally biased region" description="Polar residues" evidence="14">
    <location>
        <begin position="383"/>
        <end position="414"/>
    </location>
</feature>
<dbReference type="FunFam" id="2.60.40.10:FF:000091">
    <property type="entry name" value="Leucine-rich repeat and fibronectin type III domain-containing protein 1"/>
    <property type="match status" value="1"/>
</dbReference>
<feature type="compositionally biased region" description="Low complexity" evidence="14">
    <location>
        <begin position="642"/>
        <end position="659"/>
    </location>
</feature>
<evidence type="ECO:0000256" key="5">
    <source>
        <dbReference type="ARBA" id="ARBA00022737"/>
    </source>
</evidence>
<dbReference type="PROSITE" id="PS51450">
    <property type="entry name" value="LRR"/>
    <property type="match status" value="3"/>
</dbReference>
<dbReference type="SUPFAM" id="SSF52058">
    <property type="entry name" value="L domain-like"/>
    <property type="match status" value="1"/>
</dbReference>
<dbReference type="InterPro" id="IPR036116">
    <property type="entry name" value="FN3_sf"/>
</dbReference>
<feature type="compositionally biased region" description="Polar residues" evidence="14">
    <location>
        <begin position="575"/>
        <end position="596"/>
    </location>
</feature>
<evidence type="ECO:0000256" key="12">
    <source>
        <dbReference type="ARBA" id="ARBA00034103"/>
    </source>
</evidence>
<keyword evidence="6 15" id="KW-1133">Transmembrane helix</keyword>
<comment type="caution">
    <text evidence="18">The sequence shown here is derived from an EMBL/GenBank/DDBJ whole genome shotgun (WGS) entry which is preliminary data.</text>
</comment>
<dbReference type="InterPro" id="IPR013098">
    <property type="entry name" value="Ig_I-set"/>
</dbReference>
<dbReference type="Gene3D" id="3.80.10.10">
    <property type="entry name" value="Ribonuclease Inhibitor"/>
    <property type="match status" value="2"/>
</dbReference>
<comment type="subcellular location">
    <subcellularLocation>
        <location evidence="1">Membrane</location>
        <topology evidence="1">Single-pass type I membrane protein</topology>
    </subcellularLocation>
    <subcellularLocation>
        <location evidence="12">Synapse</location>
    </subcellularLocation>
</comment>
<dbReference type="AlphaFoldDB" id="A0AAV6FUV8"/>
<evidence type="ECO:0000256" key="6">
    <source>
        <dbReference type="ARBA" id="ARBA00022989"/>
    </source>
</evidence>
<evidence type="ECO:0000256" key="1">
    <source>
        <dbReference type="ARBA" id="ARBA00004479"/>
    </source>
</evidence>
<evidence type="ECO:0000256" key="15">
    <source>
        <dbReference type="SAM" id="Phobius"/>
    </source>
</evidence>
<evidence type="ECO:0000256" key="10">
    <source>
        <dbReference type="ARBA" id="ARBA00023180"/>
    </source>
</evidence>
<dbReference type="SUPFAM" id="SSF49265">
    <property type="entry name" value="Fibronectin type III"/>
    <property type="match status" value="1"/>
</dbReference>
<keyword evidence="5" id="KW-0677">Repeat</keyword>
<keyword evidence="7" id="KW-0770">Synapse</keyword>
<feature type="compositionally biased region" description="Polar residues" evidence="14">
    <location>
        <begin position="625"/>
        <end position="641"/>
    </location>
</feature>
<dbReference type="InterPro" id="IPR007110">
    <property type="entry name" value="Ig-like_dom"/>
</dbReference>
<evidence type="ECO:0000256" key="9">
    <source>
        <dbReference type="ARBA" id="ARBA00023157"/>
    </source>
</evidence>
<dbReference type="FunFam" id="3.80.10.10:FF:000016">
    <property type="entry name" value="Leucine-rich repeat and fibronectin type III domain-containing protein 1"/>
    <property type="match status" value="1"/>
</dbReference>
<dbReference type="InterPro" id="IPR032675">
    <property type="entry name" value="LRR_dom_sf"/>
</dbReference>
<keyword evidence="11" id="KW-0393">Immunoglobulin domain</keyword>
<keyword evidence="19" id="KW-1185">Reference proteome</keyword>
<keyword evidence="8 15" id="KW-0472">Membrane</keyword>
<evidence type="ECO:0000313" key="18">
    <source>
        <dbReference type="EMBL" id="KAG5265516.1"/>
    </source>
</evidence>
<evidence type="ECO:0000256" key="14">
    <source>
        <dbReference type="SAM" id="MobiDB-lite"/>
    </source>
</evidence>
<dbReference type="InterPro" id="IPR001611">
    <property type="entry name" value="Leu-rich_rpt"/>
</dbReference>
<feature type="region of interest" description="Disordered" evidence="14">
    <location>
        <begin position="575"/>
        <end position="732"/>
    </location>
</feature>
<dbReference type="SMART" id="SM00409">
    <property type="entry name" value="IG"/>
    <property type="match status" value="1"/>
</dbReference>
<keyword evidence="9" id="KW-1015">Disulfide bond</keyword>
<dbReference type="InterPro" id="IPR050467">
    <property type="entry name" value="LRFN"/>
</dbReference>
<dbReference type="SMART" id="SM00408">
    <property type="entry name" value="IGc2"/>
    <property type="match status" value="1"/>
</dbReference>